<evidence type="ECO:0000256" key="3">
    <source>
        <dbReference type="ARBA" id="ARBA00023002"/>
    </source>
</evidence>
<gene>
    <name evidence="8" type="ORF">FHS21_004967</name>
</gene>
<dbReference type="InterPro" id="IPR051260">
    <property type="entry name" value="Diverse_substr_monoxygenases"/>
</dbReference>
<evidence type="ECO:0000256" key="5">
    <source>
        <dbReference type="ARBA" id="ARBA00033748"/>
    </source>
</evidence>
<evidence type="ECO:0000256" key="4">
    <source>
        <dbReference type="ARBA" id="ARBA00023033"/>
    </source>
</evidence>
<keyword evidence="3" id="KW-0560">Oxidoreductase</keyword>
<feature type="binding site" evidence="6">
    <location>
        <position position="186"/>
    </location>
    <ligand>
        <name>FMN</name>
        <dbReference type="ChEBI" id="CHEBI:58210"/>
    </ligand>
</feature>
<dbReference type="RefSeq" id="WP_246411172.1">
    <property type="nucleotide sequence ID" value="NZ_JACHXN010000020.1"/>
</dbReference>
<dbReference type="PIRSF" id="PIRSF000337">
    <property type="entry name" value="NTA_MOA"/>
    <property type="match status" value="1"/>
</dbReference>
<dbReference type="AlphaFoldDB" id="A0A839UJ04"/>
<reference evidence="8 9" key="1">
    <citation type="submission" date="2020-08" db="EMBL/GenBank/DDBJ databases">
        <title>Genomic Encyclopedia of Type Strains, Phase III (KMG-III): the genomes of soil and plant-associated and newly described type strains.</title>
        <authorList>
            <person name="Whitman W."/>
        </authorList>
    </citation>
    <scope>NUCLEOTIDE SEQUENCE [LARGE SCALE GENOMIC DNA]</scope>
    <source>
        <strain evidence="8 9">CECT 7015</strain>
    </source>
</reference>
<evidence type="ECO:0000313" key="8">
    <source>
        <dbReference type="EMBL" id="MBB3148519.1"/>
    </source>
</evidence>
<dbReference type="NCBIfam" id="TIGR03860">
    <property type="entry name" value="FMN_nitrolo"/>
    <property type="match status" value="1"/>
</dbReference>
<dbReference type="Proteomes" id="UP000554520">
    <property type="component" value="Unassembled WGS sequence"/>
</dbReference>
<dbReference type="InterPro" id="IPR016215">
    <property type="entry name" value="NTA_MOA"/>
</dbReference>
<evidence type="ECO:0000313" key="9">
    <source>
        <dbReference type="Proteomes" id="UP000554520"/>
    </source>
</evidence>
<comment type="similarity">
    <text evidence="5">Belongs to the NtaA/SnaA/DszA monooxygenase family.</text>
</comment>
<feature type="binding site" evidence="6">
    <location>
        <position position="182"/>
    </location>
    <ligand>
        <name>FMN</name>
        <dbReference type="ChEBI" id="CHEBI:58210"/>
    </ligand>
</feature>
<dbReference type="EMBL" id="JACHXN010000020">
    <property type="protein sequence ID" value="MBB3148519.1"/>
    <property type="molecule type" value="Genomic_DNA"/>
</dbReference>
<dbReference type="GO" id="GO:0016705">
    <property type="term" value="F:oxidoreductase activity, acting on paired donors, with incorporation or reduction of molecular oxygen"/>
    <property type="evidence" value="ECO:0007669"/>
    <property type="project" value="InterPro"/>
</dbReference>
<accession>A0A839UJ04</accession>
<name>A0A839UJ04_9HYPH</name>
<dbReference type="CDD" id="cd01095">
    <property type="entry name" value="Nitrilotriacetate_monoxgenase"/>
    <property type="match status" value="1"/>
</dbReference>
<evidence type="ECO:0000256" key="1">
    <source>
        <dbReference type="ARBA" id="ARBA00022630"/>
    </source>
</evidence>
<dbReference type="InterPro" id="IPR036661">
    <property type="entry name" value="Luciferase-like_sf"/>
</dbReference>
<protein>
    <submittedName>
        <fullName evidence="8">FMN-dependent oxidoreductase (Nitrilotriacetate monooxygenase family)</fullName>
    </submittedName>
</protein>
<evidence type="ECO:0000256" key="2">
    <source>
        <dbReference type="ARBA" id="ARBA00022643"/>
    </source>
</evidence>
<dbReference type="Pfam" id="PF00296">
    <property type="entry name" value="Bac_luciferase"/>
    <property type="match status" value="1"/>
</dbReference>
<dbReference type="GO" id="GO:0004497">
    <property type="term" value="F:monooxygenase activity"/>
    <property type="evidence" value="ECO:0007669"/>
    <property type="project" value="UniProtKB-KW"/>
</dbReference>
<dbReference type="PANTHER" id="PTHR30011">
    <property type="entry name" value="ALKANESULFONATE MONOOXYGENASE-RELATED"/>
    <property type="match status" value="1"/>
</dbReference>
<keyword evidence="2 6" id="KW-0288">FMN</keyword>
<evidence type="ECO:0000256" key="6">
    <source>
        <dbReference type="PIRSR" id="PIRSR000337-1"/>
    </source>
</evidence>
<keyword evidence="4 8" id="KW-0503">Monooxygenase</keyword>
<keyword evidence="9" id="KW-1185">Reference proteome</keyword>
<feature type="binding site" evidence="6">
    <location>
        <position position="257"/>
    </location>
    <ligand>
        <name>FMN</name>
        <dbReference type="ChEBI" id="CHEBI:58210"/>
    </ligand>
</feature>
<feature type="binding site" evidence="6">
    <location>
        <position position="132"/>
    </location>
    <ligand>
        <name>FMN</name>
        <dbReference type="ChEBI" id="CHEBI:58210"/>
    </ligand>
</feature>
<dbReference type="SUPFAM" id="SSF51679">
    <property type="entry name" value="Bacterial luciferase-like"/>
    <property type="match status" value="1"/>
</dbReference>
<dbReference type="InterPro" id="IPR011251">
    <property type="entry name" value="Luciferase-like_dom"/>
</dbReference>
<comment type="caution">
    <text evidence="8">The sequence shown here is derived from an EMBL/GenBank/DDBJ whole genome shotgun (WGS) entry which is preliminary data.</text>
</comment>
<evidence type="ECO:0000259" key="7">
    <source>
        <dbReference type="Pfam" id="PF00296"/>
    </source>
</evidence>
<feature type="binding site" evidence="6">
    <location>
        <position position="256"/>
    </location>
    <ligand>
        <name>FMN</name>
        <dbReference type="ChEBI" id="CHEBI:58210"/>
    </ligand>
</feature>
<feature type="binding site" evidence="6">
    <location>
        <position position="91"/>
    </location>
    <ligand>
        <name>FMN</name>
        <dbReference type="ChEBI" id="CHEBI:58210"/>
    </ligand>
</feature>
<sequence length="478" mass="52994">MQARSQSSLQISLVGSWPALDRAEPINVDRRRTMTNKRMILSAFFFNPQGDHRMSWRHPAAPKSEIFTLDYFRRLASAAELAKLDAIFLADHVAIWDSYESNVAHYANVRLEPLTLLSALAAVTHDIGLISTASASYTEPYNLARTFASLDHISNGRSAWNVVTSGMNEEAMNFGRDGNIEHAFRYERAAEFLETAKALWDSIEDEALLFDKESGFFADPKRVHRIDQSGKHFRVRGPLNVPRPIQGHPVIVQAGSSGDGKTLAAKHAEINFSLARSIEEGKQNRADFDERLAQHGRKPESLKILPGILPIVAASRSEAEEKRDLLESLTPARVAIDLVSSWVGMDLSAFPADGPVPNLPDEATFNGQRTNLVRVRNMAEQGMTIRQIASQVAKAGTAPMMAGTPQQIADEMEAWFTEGAADGFNLMFPVLPEDWMDFTSSVVPELQRRGLVQREYAPGTLRDKLGLERPANIFASAR</sequence>
<dbReference type="PANTHER" id="PTHR30011:SF16">
    <property type="entry name" value="C2H2 FINGER DOMAIN TRANSCRIPTION FACTOR (EUROFUNG)-RELATED"/>
    <property type="match status" value="1"/>
</dbReference>
<dbReference type="Gene3D" id="3.20.20.30">
    <property type="entry name" value="Luciferase-like domain"/>
    <property type="match status" value="1"/>
</dbReference>
<proteinExistence type="inferred from homology"/>
<feature type="domain" description="Luciferase-like" evidence="7">
    <location>
        <begin position="55"/>
        <end position="419"/>
    </location>
</feature>
<keyword evidence="1 6" id="KW-0285">Flavoprotein</keyword>
<organism evidence="8 9">
    <name type="scientific">Phyllobacterium trifolii</name>
    <dbReference type="NCBI Taxonomy" id="300193"/>
    <lineage>
        <taxon>Bacteria</taxon>
        <taxon>Pseudomonadati</taxon>
        <taxon>Pseudomonadota</taxon>
        <taxon>Alphaproteobacteria</taxon>
        <taxon>Hyphomicrobiales</taxon>
        <taxon>Phyllobacteriaceae</taxon>
        <taxon>Phyllobacterium</taxon>
    </lineage>
</organism>